<organism evidence="1 2">
    <name type="scientific">Kitasatospora terrestris</name>
    <dbReference type="NCBI Taxonomy" id="258051"/>
    <lineage>
        <taxon>Bacteria</taxon>
        <taxon>Bacillati</taxon>
        <taxon>Actinomycetota</taxon>
        <taxon>Actinomycetes</taxon>
        <taxon>Kitasatosporales</taxon>
        <taxon>Streptomycetaceae</taxon>
        <taxon>Kitasatospora</taxon>
    </lineage>
</organism>
<comment type="caution">
    <text evidence="1">The sequence shown here is derived from an EMBL/GenBank/DDBJ whole genome shotgun (WGS) entry which is preliminary data.</text>
</comment>
<dbReference type="Proteomes" id="UP001501752">
    <property type="component" value="Unassembled WGS sequence"/>
</dbReference>
<evidence type="ECO:0000313" key="1">
    <source>
        <dbReference type="EMBL" id="GAA4878479.1"/>
    </source>
</evidence>
<name>A0ABP9EGQ8_9ACTN</name>
<gene>
    <name evidence="1" type="ORF">GCM10023235_68270</name>
</gene>
<evidence type="ECO:0008006" key="3">
    <source>
        <dbReference type="Google" id="ProtNLM"/>
    </source>
</evidence>
<sequence>MTGVWEIAGSAFGAVATLAGVVAGGRLGSRAQERQWGRDACRDACADVLRGYVEVHRYFSRWARTGVQEEFDWSEWNRALGLVRLVAPPEVAAAADAMDAELWVISHALRGGRHGMDAWLPLREQLEARHLAFLNAARAGLLPGNRPLARAVGRPPADHPIWQLPAPRPE</sequence>
<protein>
    <recommendedName>
        <fullName evidence="3">Secreted protein</fullName>
    </recommendedName>
</protein>
<keyword evidence="2" id="KW-1185">Reference proteome</keyword>
<dbReference type="RefSeq" id="WP_345700762.1">
    <property type="nucleotide sequence ID" value="NZ_BAABIS010000001.1"/>
</dbReference>
<accession>A0ABP9EGQ8</accession>
<proteinExistence type="predicted"/>
<reference evidence="2" key="1">
    <citation type="journal article" date="2019" name="Int. J. Syst. Evol. Microbiol.">
        <title>The Global Catalogue of Microorganisms (GCM) 10K type strain sequencing project: providing services to taxonomists for standard genome sequencing and annotation.</title>
        <authorList>
            <consortium name="The Broad Institute Genomics Platform"/>
            <consortium name="The Broad Institute Genome Sequencing Center for Infectious Disease"/>
            <person name="Wu L."/>
            <person name="Ma J."/>
        </authorList>
    </citation>
    <scope>NUCLEOTIDE SEQUENCE [LARGE SCALE GENOMIC DNA]</scope>
    <source>
        <strain evidence="2">JCM 13006</strain>
    </source>
</reference>
<dbReference type="EMBL" id="BAABIS010000001">
    <property type="protein sequence ID" value="GAA4878479.1"/>
    <property type="molecule type" value="Genomic_DNA"/>
</dbReference>
<evidence type="ECO:0000313" key="2">
    <source>
        <dbReference type="Proteomes" id="UP001501752"/>
    </source>
</evidence>